<dbReference type="EMBL" id="OY660866">
    <property type="protein sequence ID" value="CAJ1052984.1"/>
    <property type="molecule type" value="Genomic_DNA"/>
</dbReference>
<name>A0AAV1EW64_XYRNO</name>
<reference evidence="1" key="1">
    <citation type="submission" date="2023-08" db="EMBL/GenBank/DDBJ databases">
        <authorList>
            <person name="Alioto T."/>
            <person name="Alioto T."/>
            <person name="Gomez Garrido J."/>
        </authorList>
    </citation>
    <scope>NUCLEOTIDE SEQUENCE</scope>
</reference>
<proteinExistence type="predicted"/>
<organism evidence="1 2">
    <name type="scientific">Xyrichtys novacula</name>
    <name type="common">Pearly razorfish</name>
    <name type="synonym">Hemipteronotus novacula</name>
    <dbReference type="NCBI Taxonomy" id="13765"/>
    <lineage>
        <taxon>Eukaryota</taxon>
        <taxon>Metazoa</taxon>
        <taxon>Chordata</taxon>
        <taxon>Craniata</taxon>
        <taxon>Vertebrata</taxon>
        <taxon>Euteleostomi</taxon>
        <taxon>Actinopterygii</taxon>
        <taxon>Neopterygii</taxon>
        <taxon>Teleostei</taxon>
        <taxon>Neoteleostei</taxon>
        <taxon>Acanthomorphata</taxon>
        <taxon>Eupercaria</taxon>
        <taxon>Labriformes</taxon>
        <taxon>Labridae</taxon>
        <taxon>Xyrichtys</taxon>
    </lineage>
</organism>
<dbReference type="Proteomes" id="UP001178508">
    <property type="component" value="Chromosome 3"/>
</dbReference>
<gene>
    <name evidence="1" type="ORF">XNOV1_A014060</name>
</gene>
<dbReference type="AlphaFoldDB" id="A0AAV1EW64"/>
<sequence>MNGHPAVAEDGSEPKVGDFRTRIDASTVPACHCFRSTSLLPLQIPPGKSNQLSGPRPVHQDELVTRLRGSQRESMLQYTPNTERLQPSQICCSFFCSPLSRSLSLFLSHFLGCPPTLSLSRLLARWGGR</sequence>
<accession>A0AAV1EW64</accession>
<evidence type="ECO:0000313" key="1">
    <source>
        <dbReference type="EMBL" id="CAJ1052984.1"/>
    </source>
</evidence>
<evidence type="ECO:0000313" key="2">
    <source>
        <dbReference type="Proteomes" id="UP001178508"/>
    </source>
</evidence>
<protein>
    <submittedName>
        <fullName evidence="1">Uncharacterized protein</fullName>
    </submittedName>
</protein>
<keyword evidence="2" id="KW-1185">Reference proteome</keyword>